<dbReference type="STRING" id="265726.KY46_06675"/>
<dbReference type="InterPro" id="IPR029063">
    <property type="entry name" value="SAM-dependent_MTases_sf"/>
</dbReference>
<organism evidence="4 5">
    <name type="scientific">Photobacterium halotolerans</name>
    <dbReference type="NCBI Taxonomy" id="265726"/>
    <lineage>
        <taxon>Bacteria</taxon>
        <taxon>Pseudomonadati</taxon>
        <taxon>Pseudomonadota</taxon>
        <taxon>Gammaproteobacteria</taxon>
        <taxon>Vibrionales</taxon>
        <taxon>Vibrionaceae</taxon>
        <taxon>Photobacterium</taxon>
    </lineage>
</organism>
<sequence>MSFALLLAELESLGEHNDAIQSDRSKKLLNITRDTGEFLSVMVKATSAENILEIGTSNGYSTLWLASSLSAKGKVVTIEKQTDKITMAAENFVRAGLQDRIEQVQADAGEFIQRTDLIFDFIFLDADRSAYMDYIELLLSKLSAGGVLVCDNAISHRHELEAFTDYLSRQDGLTTCLVPVGKGEFVVHKA</sequence>
<dbReference type="AlphaFoldDB" id="A0A0F5VG62"/>
<dbReference type="Pfam" id="PF01596">
    <property type="entry name" value="Methyltransf_3"/>
    <property type="match status" value="1"/>
</dbReference>
<name>A0A0F5VG62_9GAMM</name>
<dbReference type="GO" id="GO:0008171">
    <property type="term" value="F:O-methyltransferase activity"/>
    <property type="evidence" value="ECO:0007669"/>
    <property type="project" value="InterPro"/>
</dbReference>
<evidence type="ECO:0000313" key="4">
    <source>
        <dbReference type="EMBL" id="KKD00807.1"/>
    </source>
</evidence>
<comment type="caution">
    <text evidence="4">The sequence shown here is derived from an EMBL/GenBank/DDBJ whole genome shotgun (WGS) entry which is preliminary data.</text>
</comment>
<dbReference type="GO" id="GO:0032259">
    <property type="term" value="P:methylation"/>
    <property type="evidence" value="ECO:0007669"/>
    <property type="project" value="UniProtKB-KW"/>
</dbReference>
<evidence type="ECO:0000256" key="2">
    <source>
        <dbReference type="ARBA" id="ARBA00022679"/>
    </source>
</evidence>
<dbReference type="CDD" id="cd02440">
    <property type="entry name" value="AdoMet_MTases"/>
    <property type="match status" value="1"/>
</dbReference>
<dbReference type="Proteomes" id="UP000033633">
    <property type="component" value="Unassembled WGS sequence"/>
</dbReference>
<evidence type="ECO:0000313" key="5">
    <source>
        <dbReference type="Proteomes" id="UP000033633"/>
    </source>
</evidence>
<evidence type="ECO:0000256" key="3">
    <source>
        <dbReference type="ARBA" id="ARBA00022691"/>
    </source>
</evidence>
<protein>
    <submittedName>
        <fullName evidence="4">Methyltransferase</fullName>
    </submittedName>
</protein>
<keyword evidence="3" id="KW-0949">S-adenosyl-L-methionine</keyword>
<evidence type="ECO:0000256" key="1">
    <source>
        <dbReference type="ARBA" id="ARBA00022603"/>
    </source>
</evidence>
<keyword evidence="1 4" id="KW-0489">Methyltransferase</keyword>
<dbReference type="InterPro" id="IPR002935">
    <property type="entry name" value="SAM_O-MeTrfase"/>
</dbReference>
<keyword evidence="5" id="KW-1185">Reference proteome</keyword>
<keyword evidence="2 4" id="KW-0808">Transferase</keyword>
<accession>A0A0F5VG62</accession>
<dbReference type="Gene3D" id="3.40.50.150">
    <property type="entry name" value="Vaccinia Virus protein VP39"/>
    <property type="match status" value="1"/>
</dbReference>
<dbReference type="PROSITE" id="PS51682">
    <property type="entry name" value="SAM_OMT_I"/>
    <property type="match status" value="1"/>
</dbReference>
<dbReference type="SUPFAM" id="SSF53335">
    <property type="entry name" value="S-adenosyl-L-methionine-dependent methyltransferases"/>
    <property type="match status" value="1"/>
</dbReference>
<dbReference type="PANTHER" id="PTHR43167">
    <property type="entry name" value="PUTATIVE (AFU_ORTHOLOGUE AFUA_6G01830)-RELATED"/>
    <property type="match status" value="1"/>
</dbReference>
<gene>
    <name evidence="4" type="ORF">KY46_06675</name>
</gene>
<dbReference type="OrthoDB" id="9799672at2"/>
<dbReference type="RefSeq" id="WP_046219888.1">
    <property type="nucleotide sequence ID" value="NZ_JWYV01000003.1"/>
</dbReference>
<proteinExistence type="predicted"/>
<dbReference type="PANTHER" id="PTHR43167:SF1">
    <property type="entry name" value="PUTATIVE (AFU_ORTHOLOGUE AFUA_6G01830)-RELATED"/>
    <property type="match status" value="1"/>
</dbReference>
<reference evidence="4 5" key="1">
    <citation type="submission" date="2014-12" db="EMBL/GenBank/DDBJ databases">
        <title>Mercury Reductase activity and rhizosphere competence traits in the genome of root associated Photobacterium halotolerans MELD1.</title>
        <authorList>
            <person name="Mathew D.C."/>
            <person name="Huang C.-C."/>
        </authorList>
    </citation>
    <scope>NUCLEOTIDE SEQUENCE [LARGE SCALE GENOMIC DNA]</scope>
    <source>
        <strain evidence="4 5">MELD1</strain>
    </source>
</reference>
<dbReference type="EMBL" id="JWYV01000003">
    <property type="protein sequence ID" value="KKD00807.1"/>
    <property type="molecule type" value="Genomic_DNA"/>
</dbReference>
<dbReference type="PATRIC" id="fig|265726.11.peg.3244"/>